<protein>
    <submittedName>
        <fullName evidence="2">Deaminase</fullName>
    </submittedName>
</protein>
<dbReference type="InterPro" id="IPR002734">
    <property type="entry name" value="RibDG_C"/>
</dbReference>
<feature type="domain" description="Bacterial bifunctional deaminase-reductase C-terminal" evidence="1">
    <location>
        <begin position="2"/>
        <end position="184"/>
    </location>
</feature>
<dbReference type="PANTHER" id="PTHR38011:SF11">
    <property type="entry name" value="2,5-DIAMINO-6-RIBOSYLAMINO-4(3H)-PYRIMIDINONE 5'-PHOSPHATE REDUCTASE"/>
    <property type="match status" value="1"/>
</dbReference>
<proteinExistence type="predicted"/>
<evidence type="ECO:0000313" key="3">
    <source>
        <dbReference type="Proteomes" id="UP000613974"/>
    </source>
</evidence>
<name>A0ABQ3T1K2_9ACTN</name>
<comment type="caution">
    <text evidence="2">The sequence shown here is derived from an EMBL/GenBank/DDBJ whole genome shotgun (WGS) entry which is preliminary data.</text>
</comment>
<keyword evidence="3" id="KW-1185">Reference proteome</keyword>
<dbReference type="Gene3D" id="3.40.430.10">
    <property type="entry name" value="Dihydrofolate Reductase, subunit A"/>
    <property type="match status" value="1"/>
</dbReference>
<sequence length="193" mass="20972">MRKLTYFIAASVDGFMADPDGDGDFFNDYLDPEYLGYLTTEYPETLPTHAHEMFGVDISTARRFDAVVMGRGTYDPALKAGVTSPYAHLKQYVATRSIAVTPDPAVELISGDVAARVRELKARDGLGIYLCGGADLAAQLVEEIDEFVIKTYPVLTGSGMPLTRAGFARRDLELTGVRTFGGGQVVTTYARGR</sequence>
<dbReference type="InterPro" id="IPR024072">
    <property type="entry name" value="DHFR-like_dom_sf"/>
</dbReference>
<evidence type="ECO:0000259" key="1">
    <source>
        <dbReference type="Pfam" id="PF01872"/>
    </source>
</evidence>
<dbReference type="RefSeq" id="WP_189732579.1">
    <property type="nucleotide sequence ID" value="NZ_BMRL01000001.1"/>
</dbReference>
<dbReference type="InterPro" id="IPR050765">
    <property type="entry name" value="Riboflavin_Biosynth_HTPR"/>
</dbReference>
<dbReference type="Pfam" id="PF01872">
    <property type="entry name" value="RibD_C"/>
    <property type="match status" value="1"/>
</dbReference>
<dbReference type="Proteomes" id="UP000613974">
    <property type="component" value="Unassembled WGS sequence"/>
</dbReference>
<dbReference type="GeneID" id="95592489"/>
<dbReference type="SUPFAM" id="SSF53597">
    <property type="entry name" value="Dihydrofolate reductase-like"/>
    <property type="match status" value="1"/>
</dbReference>
<dbReference type="EMBL" id="BNEC01000005">
    <property type="protein sequence ID" value="GHI74273.1"/>
    <property type="molecule type" value="Genomic_DNA"/>
</dbReference>
<reference evidence="3" key="1">
    <citation type="submission" date="2023-07" db="EMBL/GenBank/DDBJ databases">
        <title>Whole genome shotgun sequence of Streptomyces nojiriensis NBRC 13794.</title>
        <authorList>
            <person name="Komaki H."/>
            <person name="Tamura T."/>
        </authorList>
    </citation>
    <scope>NUCLEOTIDE SEQUENCE [LARGE SCALE GENOMIC DNA]</scope>
    <source>
        <strain evidence="3">NBRC 13794</strain>
    </source>
</reference>
<organism evidence="2 3">
    <name type="scientific">Streptomyces nojiriensis</name>
    <dbReference type="NCBI Taxonomy" id="66374"/>
    <lineage>
        <taxon>Bacteria</taxon>
        <taxon>Bacillati</taxon>
        <taxon>Actinomycetota</taxon>
        <taxon>Actinomycetes</taxon>
        <taxon>Kitasatosporales</taxon>
        <taxon>Streptomycetaceae</taxon>
        <taxon>Streptomyces</taxon>
    </lineage>
</organism>
<gene>
    <name evidence="2" type="ORF">Snoj_81910</name>
</gene>
<evidence type="ECO:0000313" key="2">
    <source>
        <dbReference type="EMBL" id="GHI74273.1"/>
    </source>
</evidence>
<dbReference type="PANTHER" id="PTHR38011">
    <property type="entry name" value="DIHYDROFOLATE REDUCTASE FAMILY PROTEIN (AFU_ORTHOLOGUE AFUA_8G06820)"/>
    <property type="match status" value="1"/>
</dbReference>
<accession>A0ABQ3T1K2</accession>